<dbReference type="GO" id="GO:0005886">
    <property type="term" value="C:plasma membrane"/>
    <property type="evidence" value="ECO:0007669"/>
    <property type="project" value="TreeGrafter"/>
</dbReference>
<proteinExistence type="predicted"/>
<dbReference type="PANTHER" id="PTHR37820:SF1">
    <property type="entry name" value="CELL DIVISION PROTEIN FTSQ"/>
    <property type="match status" value="1"/>
</dbReference>
<keyword evidence="2" id="KW-1003">Cell membrane</keyword>
<gene>
    <name evidence="11" type="ORF">FK531_08985</name>
</gene>
<keyword evidence="7" id="KW-0131">Cell cycle</keyword>
<organism evidence="11 12">
    <name type="scientific">Rhodococcus spelaei</name>
    <dbReference type="NCBI Taxonomy" id="2546320"/>
    <lineage>
        <taxon>Bacteria</taxon>
        <taxon>Bacillati</taxon>
        <taxon>Actinomycetota</taxon>
        <taxon>Actinomycetes</taxon>
        <taxon>Mycobacteriales</taxon>
        <taxon>Nocardiaceae</taxon>
        <taxon>Rhodococcus</taxon>
    </lineage>
</organism>
<evidence type="ECO:0000256" key="2">
    <source>
        <dbReference type="ARBA" id="ARBA00022475"/>
    </source>
</evidence>
<dbReference type="InterPro" id="IPR013685">
    <property type="entry name" value="POTRA_FtsQ_type"/>
</dbReference>
<dbReference type="InterPro" id="IPR050487">
    <property type="entry name" value="FtsQ_DivIB"/>
</dbReference>
<dbReference type="PANTHER" id="PTHR37820">
    <property type="entry name" value="CELL DIVISION PROTEIN DIVIB"/>
    <property type="match status" value="1"/>
</dbReference>
<evidence type="ECO:0000256" key="3">
    <source>
        <dbReference type="ARBA" id="ARBA00022618"/>
    </source>
</evidence>
<keyword evidence="6 9" id="KW-0472">Membrane</keyword>
<evidence type="ECO:0000256" key="4">
    <source>
        <dbReference type="ARBA" id="ARBA00022692"/>
    </source>
</evidence>
<sequence>MSADRRSGRSERAGRPGRAGAERSARPGTRRQARPDQAREARVDEPGQGAERDRDGRQDQRRPADSAAKAGPAPKKSRRTRRPKVRRVRNRKPILLTALAVVVVVGLGVAAWFTPVLSARKITVVGNVGVSSDEILSALAVPVGKPLLRIDTGAAAQRVASIAKVDHARVERAYPSTVRVTVVERAPAVFYDAPEGTHLMDASGVAYAIEPAPPGVPRLKTEHPGRDDPATVDALAAVTALPPELRGQVTEVAVGSLDDIRLALTDDRQLIWGSAANSARKAAIAPPLLSQPGKVYDVSSPDLPTIR</sequence>
<keyword evidence="5 9" id="KW-1133">Transmembrane helix</keyword>
<feature type="compositionally biased region" description="Basic and acidic residues" evidence="8">
    <location>
        <begin position="1"/>
        <end position="25"/>
    </location>
</feature>
<feature type="compositionally biased region" description="Basic residues" evidence="8">
    <location>
        <begin position="75"/>
        <end position="88"/>
    </location>
</feature>
<evidence type="ECO:0000256" key="1">
    <source>
        <dbReference type="ARBA" id="ARBA00004370"/>
    </source>
</evidence>
<comment type="subcellular location">
    <subcellularLocation>
        <location evidence="1">Membrane</location>
    </subcellularLocation>
</comment>
<evidence type="ECO:0000313" key="12">
    <source>
        <dbReference type="Proteomes" id="UP000316256"/>
    </source>
</evidence>
<evidence type="ECO:0000256" key="8">
    <source>
        <dbReference type="SAM" id="MobiDB-lite"/>
    </source>
</evidence>
<name>A0A541BMQ0_9NOCA</name>
<dbReference type="Pfam" id="PF08478">
    <property type="entry name" value="POTRA_1"/>
    <property type="match status" value="1"/>
</dbReference>
<dbReference type="InterPro" id="IPR005548">
    <property type="entry name" value="Cell_div_FtsQ/DivIB_C"/>
</dbReference>
<keyword evidence="12" id="KW-1185">Reference proteome</keyword>
<accession>A0A541BMQ0</accession>
<protein>
    <submittedName>
        <fullName evidence="11">FtsQ-type POTRA domain-containing protein</fullName>
    </submittedName>
</protein>
<evidence type="ECO:0000256" key="5">
    <source>
        <dbReference type="ARBA" id="ARBA00022989"/>
    </source>
</evidence>
<evidence type="ECO:0000313" key="11">
    <source>
        <dbReference type="EMBL" id="TQF73599.1"/>
    </source>
</evidence>
<dbReference type="GO" id="GO:0051301">
    <property type="term" value="P:cell division"/>
    <property type="evidence" value="ECO:0007669"/>
    <property type="project" value="UniProtKB-KW"/>
</dbReference>
<evidence type="ECO:0000259" key="10">
    <source>
        <dbReference type="PROSITE" id="PS51779"/>
    </source>
</evidence>
<keyword evidence="4 9" id="KW-0812">Transmembrane</keyword>
<comment type="caution">
    <text evidence="11">The sequence shown here is derived from an EMBL/GenBank/DDBJ whole genome shotgun (WGS) entry which is preliminary data.</text>
</comment>
<dbReference type="AlphaFoldDB" id="A0A541BMQ0"/>
<evidence type="ECO:0000256" key="9">
    <source>
        <dbReference type="SAM" id="Phobius"/>
    </source>
</evidence>
<dbReference type="RefSeq" id="WP_142097886.1">
    <property type="nucleotide sequence ID" value="NZ_VIGH01000003.1"/>
</dbReference>
<feature type="compositionally biased region" description="Low complexity" evidence="8">
    <location>
        <begin position="65"/>
        <end position="74"/>
    </location>
</feature>
<feature type="compositionally biased region" description="Basic and acidic residues" evidence="8">
    <location>
        <begin position="33"/>
        <end position="64"/>
    </location>
</feature>
<dbReference type="EMBL" id="VIGH01000003">
    <property type="protein sequence ID" value="TQF73599.1"/>
    <property type="molecule type" value="Genomic_DNA"/>
</dbReference>
<feature type="region of interest" description="Disordered" evidence="8">
    <location>
        <begin position="1"/>
        <end position="88"/>
    </location>
</feature>
<reference evidence="11 12" key="1">
    <citation type="submission" date="2019-06" db="EMBL/GenBank/DDBJ databases">
        <title>Rhodococcus spaelei sp. nov., isolated from a cave.</title>
        <authorList>
            <person name="Lee S.D."/>
        </authorList>
    </citation>
    <scope>NUCLEOTIDE SEQUENCE [LARGE SCALE GENOMIC DNA]</scope>
    <source>
        <strain evidence="11 12">C9-5</strain>
    </source>
</reference>
<feature type="transmembrane region" description="Helical" evidence="9">
    <location>
        <begin position="94"/>
        <end position="113"/>
    </location>
</feature>
<dbReference type="PROSITE" id="PS51779">
    <property type="entry name" value="POTRA"/>
    <property type="match status" value="1"/>
</dbReference>
<dbReference type="InterPro" id="IPR034746">
    <property type="entry name" value="POTRA"/>
</dbReference>
<dbReference type="OrthoDB" id="9790760at2"/>
<evidence type="ECO:0000256" key="6">
    <source>
        <dbReference type="ARBA" id="ARBA00023136"/>
    </source>
</evidence>
<dbReference type="Gene3D" id="3.10.20.310">
    <property type="entry name" value="membrane protein fhac"/>
    <property type="match status" value="1"/>
</dbReference>
<evidence type="ECO:0000256" key="7">
    <source>
        <dbReference type="ARBA" id="ARBA00023306"/>
    </source>
</evidence>
<keyword evidence="3" id="KW-0132">Cell division</keyword>
<feature type="domain" description="POTRA" evidence="10">
    <location>
        <begin position="117"/>
        <end position="185"/>
    </location>
</feature>
<dbReference type="Proteomes" id="UP000316256">
    <property type="component" value="Unassembled WGS sequence"/>
</dbReference>
<dbReference type="Pfam" id="PF03799">
    <property type="entry name" value="FtsQ_DivIB_C"/>
    <property type="match status" value="1"/>
</dbReference>